<dbReference type="AlphaFoldDB" id="A0A8S2FCV9"/>
<proteinExistence type="predicted"/>
<sequence length="46" mass="5365">GKLEFNRVSFVYPTRPNRIVLRQFSLQINPDQCIAIVGMTIRNVLF</sequence>
<evidence type="ECO:0000313" key="1">
    <source>
        <dbReference type="EMBL" id="CAF1427344.1"/>
    </source>
</evidence>
<feature type="non-terminal residue" evidence="1">
    <location>
        <position position="1"/>
    </location>
</feature>
<dbReference type="Proteomes" id="UP000682733">
    <property type="component" value="Unassembled WGS sequence"/>
</dbReference>
<name>A0A8S2FCV9_9BILA</name>
<dbReference type="Gene3D" id="3.40.50.300">
    <property type="entry name" value="P-loop containing nucleotide triphosphate hydrolases"/>
    <property type="match status" value="1"/>
</dbReference>
<organism evidence="1 3">
    <name type="scientific">Didymodactylos carnosus</name>
    <dbReference type="NCBI Taxonomy" id="1234261"/>
    <lineage>
        <taxon>Eukaryota</taxon>
        <taxon>Metazoa</taxon>
        <taxon>Spiralia</taxon>
        <taxon>Gnathifera</taxon>
        <taxon>Rotifera</taxon>
        <taxon>Eurotatoria</taxon>
        <taxon>Bdelloidea</taxon>
        <taxon>Philodinida</taxon>
        <taxon>Philodinidae</taxon>
        <taxon>Didymodactylos</taxon>
    </lineage>
</organism>
<protein>
    <submittedName>
        <fullName evidence="1">Uncharacterized protein</fullName>
    </submittedName>
</protein>
<evidence type="ECO:0000313" key="3">
    <source>
        <dbReference type="Proteomes" id="UP000677228"/>
    </source>
</evidence>
<dbReference type="InterPro" id="IPR027417">
    <property type="entry name" value="P-loop_NTPase"/>
</dbReference>
<dbReference type="EMBL" id="CAJOBA010049662">
    <property type="protein sequence ID" value="CAF4226178.1"/>
    <property type="molecule type" value="Genomic_DNA"/>
</dbReference>
<comment type="caution">
    <text evidence="1">The sequence shown here is derived from an EMBL/GenBank/DDBJ whole genome shotgun (WGS) entry which is preliminary data.</text>
</comment>
<evidence type="ECO:0000313" key="2">
    <source>
        <dbReference type="EMBL" id="CAF4226178.1"/>
    </source>
</evidence>
<reference evidence="1" key="1">
    <citation type="submission" date="2021-02" db="EMBL/GenBank/DDBJ databases">
        <authorList>
            <person name="Nowell W R."/>
        </authorList>
    </citation>
    <scope>NUCLEOTIDE SEQUENCE</scope>
</reference>
<accession>A0A8S2FCV9</accession>
<dbReference type="EMBL" id="CAJNOK010027888">
    <property type="protein sequence ID" value="CAF1427344.1"/>
    <property type="molecule type" value="Genomic_DNA"/>
</dbReference>
<dbReference type="Proteomes" id="UP000677228">
    <property type="component" value="Unassembled WGS sequence"/>
</dbReference>
<dbReference type="SUPFAM" id="SSF52540">
    <property type="entry name" value="P-loop containing nucleoside triphosphate hydrolases"/>
    <property type="match status" value="1"/>
</dbReference>
<gene>
    <name evidence="1" type="ORF">OVA965_LOCUS33904</name>
    <name evidence="2" type="ORF">TMI583_LOCUS34808</name>
</gene>